<dbReference type="InterPro" id="IPR024047">
    <property type="entry name" value="MM3350-like_sf"/>
</dbReference>
<keyword evidence="3" id="KW-1185">Reference proteome</keyword>
<dbReference type="Proteomes" id="UP000650511">
    <property type="component" value="Unassembled WGS sequence"/>
</dbReference>
<dbReference type="PANTHER" id="PTHR41878:SF1">
    <property type="entry name" value="TNPR PROTEIN"/>
    <property type="match status" value="1"/>
</dbReference>
<dbReference type="Gene3D" id="3.10.290.30">
    <property type="entry name" value="MM3350-like"/>
    <property type="match status" value="1"/>
</dbReference>
<evidence type="ECO:0000313" key="3">
    <source>
        <dbReference type="Proteomes" id="UP000650511"/>
    </source>
</evidence>
<dbReference type="AlphaFoldDB" id="A0A8J3AB78"/>
<dbReference type="PANTHER" id="PTHR41878">
    <property type="entry name" value="LEXA REPRESSOR-RELATED"/>
    <property type="match status" value="1"/>
</dbReference>
<organism evidence="2 3">
    <name type="scientific">Egicoccus halophilus</name>
    <dbReference type="NCBI Taxonomy" id="1670830"/>
    <lineage>
        <taxon>Bacteria</taxon>
        <taxon>Bacillati</taxon>
        <taxon>Actinomycetota</taxon>
        <taxon>Nitriliruptoria</taxon>
        <taxon>Egicoccales</taxon>
        <taxon>Egicoccaceae</taxon>
        <taxon>Egicoccus</taxon>
    </lineage>
</organism>
<reference evidence="2" key="1">
    <citation type="journal article" date="2014" name="Int. J. Syst. Evol. Microbiol.">
        <title>Complete genome sequence of Corynebacterium casei LMG S-19264T (=DSM 44701T), isolated from a smear-ripened cheese.</title>
        <authorList>
            <consortium name="US DOE Joint Genome Institute (JGI-PGF)"/>
            <person name="Walter F."/>
            <person name="Albersmeier A."/>
            <person name="Kalinowski J."/>
            <person name="Ruckert C."/>
        </authorList>
    </citation>
    <scope>NUCLEOTIDE SEQUENCE</scope>
    <source>
        <strain evidence="2">CGMCC 1.14988</strain>
    </source>
</reference>
<comment type="caution">
    <text evidence="2">The sequence shown here is derived from an EMBL/GenBank/DDBJ whole genome shotgun (WGS) entry which is preliminary data.</text>
</comment>
<dbReference type="EMBL" id="BMHA01000015">
    <property type="protein sequence ID" value="GGI09385.1"/>
    <property type="molecule type" value="Genomic_DNA"/>
</dbReference>
<proteinExistence type="predicted"/>
<feature type="domain" description="Plasmid pRiA4b Orf3-like" evidence="1">
    <location>
        <begin position="21"/>
        <end position="203"/>
    </location>
</feature>
<dbReference type="InterPro" id="IPR012912">
    <property type="entry name" value="Plasmid_pRiA4b_Orf3-like"/>
</dbReference>
<protein>
    <recommendedName>
        <fullName evidence="1">Plasmid pRiA4b Orf3-like domain-containing protein</fullName>
    </recommendedName>
</protein>
<gene>
    <name evidence="2" type="ORF">GCM10011354_33810</name>
</gene>
<accession>A0A8J3AB78</accession>
<dbReference type="OrthoDB" id="9816539at2"/>
<dbReference type="SUPFAM" id="SSF159941">
    <property type="entry name" value="MM3350-like"/>
    <property type="match status" value="1"/>
</dbReference>
<name>A0A8J3AB78_9ACTN</name>
<evidence type="ECO:0000313" key="2">
    <source>
        <dbReference type="EMBL" id="GGI09385.1"/>
    </source>
</evidence>
<sequence length="465" mass="50094">MADTSVAEGRRHPRRETPTTLRLHVQLADASPPVWRRIEVASDLGLDDLHDVLQVAFGWEDRHLHRFTTGPQGEPEAVFACTADLAVADGDELARPTWDVRVDELLAAPGERLHYQYDYGDNWWLDVEVEDVDDGRIPPGRATLLDGAGAGPPEDCGGIGGYRTVVTAADPSSPGHRRALAEVAGWWGREITPGELGLVPFDPAAVSDRLQALDLDGRPPVPCRVGAKLAALLLRARDTATERQLRTLASTADGGDDVDEARAARMLRPLRVLLDTVGDGVKLTAAGYLPPAVVQRIFDELDLGDEWIGKGNREDLTYPVLQLRETGQRLQLLRKFKGRLVPTPRARALADDPVGLWQHVAGALPVGGRDAADAGWQAGVLLLALMAAGATDDAEVRVAALLTALGWAVGEGQPVDPRTAGHLVVDDVRLLRRLGAFERDRRAWPGTVTPDGIALARAALTGPCR</sequence>
<evidence type="ECO:0000259" key="1">
    <source>
        <dbReference type="Pfam" id="PF07929"/>
    </source>
</evidence>
<dbReference type="RefSeq" id="WP_130648848.1">
    <property type="nucleotide sequence ID" value="NZ_BMHA01000015.1"/>
</dbReference>
<dbReference type="Pfam" id="PF07929">
    <property type="entry name" value="PRiA4_ORF3"/>
    <property type="match status" value="1"/>
</dbReference>
<reference evidence="2" key="2">
    <citation type="submission" date="2020-09" db="EMBL/GenBank/DDBJ databases">
        <authorList>
            <person name="Sun Q."/>
            <person name="Zhou Y."/>
        </authorList>
    </citation>
    <scope>NUCLEOTIDE SEQUENCE</scope>
    <source>
        <strain evidence="2">CGMCC 1.14988</strain>
    </source>
</reference>